<keyword evidence="2 5" id="KW-0812">Transmembrane</keyword>
<evidence type="ECO:0000256" key="4">
    <source>
        <dbReference type="ARBA" id="ARBA00023136"/>
    </source>
</evidence>
<evidence type="ECO:0000313" key="8">
    <source>
        <dbReference type="EMBL" id="CAI5789973.1"/>
    </source>
</evidence>
<dbReference type="InterPro" id="IPR000068">
    <property type="entry name" value="GPCR_3_Ca_sens_rcpt-rel"/>
</dbReference>
<proteinExistence type="predicted"/>
<feature type="transmembrane region" description="Helical" evidence="5">
    <location>
        <begin position="181"/>
        <end position="200"/>
    </location>
</feature>
<evidence type="ECO:0000259" key="6">
    <source>
        <dbReference type="Pfam" id="PF01094"/>
    </source>
</evidence>
<feature type="transmembrane region" description="Helical" evidence="5">
    <location>
        <begin position="6"/>
        <end position="26"/>
    </location>
</feature>
<gene>
    <name evidence="8" type="ORF">PODLI_1B024507</name>
</gene>
<evidence type="ECO:0000256" key="1">
    <source>
        <dbReference type="ARBA" id="ARBA00004370"/>
    </source>
</evidence>
<sequence length="248" mass="28053">MNMSGHSYSLYNAIYAIVHALHGMLLPRTKYRAAVEGGMQEFQMLQSWQLHPFLRRVSFNNSAGETVSFGENREVEAGFDITNMVTFPNNSFVRVKVGRMDLEADPGQEFSIDDNRMVWHRSFQQVPPLSVCNPSCPPGSSKEKKEGEPFCCYDCAPCPQGKISSQKGVPSKICPEFHMNTTNLVILLLADLLLTSLLLLAKKTSQKGYLSINFLISLFCQRTISISWPWYLLSRRSMRTPRSYVISP</sequence>
<evidence type="ECO:0000313" key="9">
    <source>
        <dbReference type="Proteomes" id="UP001178461"/>
    </source>
</evidence>
<dbReference type="Pfam" id="PF01094">
    <property type="entry name" value="ANF_receptor"/>
    <property type="match status" value="1"/>
</dbReference>
<dbReference type="Proteomes" id="UP001178461">
    <property type="component" value="Chromosome 13"/>
</dbReference>
<dbReference type="GO" id="GO:0005886">
    <property type="term" value="C:plasma membrane"/>
    <property type="evidence" value="ECO:0007669"/>
    <property type="project" value="TreeGrafter"/>
</dbReference>
<dbReference type="Gene3D" id="3.40.50.2300">
    <property type="match status" value="2"/>
</dbReference>
<keyword evidence="4 5" id="KW-0472">Membrane</keyword>
<dbReference type="InterPro" id="IPR011500">
    <property type="entry name" value="GPCR_3_9-Cys_dom"/>
</dbReference>
<dbReference type="Gene3D" id="2.10.50.30">
    <property type="entry name" value="GPCR, family 3, nine cysteines domain"/>
    <property type="match status" value="1"/>
</dbReference>
<organism evidence="8 9">
    <name type="scientific">Podarcis lilfordi</name>
    <name type="common">Lilford's wall lizard</name>
    <dbReference type="NCBI Taxonomy" id="74358"/>
    <lineage>
        <taxon>Eukaryota</taxon>
        <taxon>Metazoa</taxon>
        <taxon>Chordata</taxon>
        <taxon>Craniata</taxon>
        <taxon>Vertebrata</taxon>
        <taxon>Euteleostomi</taxon>
        <taxon>Lepidosauria</taxon>
        <taxon>Squamata</taxon>
        <taxon>Bifurcata</taxon>
        <taxon>Unidentata</taxon>
        <taxon>Episquamata</taxon>
        <taxon>Laterata</taxon>
        <taxon>Lacertibaenia</taxon>
        <taxon>Lacertidae</taxon>
        <taxon>Podarcis</taxon>
    </lineage>
</organism>
<dbReference type="EMBL" id="OX395138">
    <property type="protein sequence ID" value="CAI5789973.1"/>
    <property type="molecule type" value="Genomic_DNA"/>
</dbReference>
<feature type="domain" description="Receptor ligand binding region" evidence="6">
    <location>
        <begin position="6"/>
        <end position="85"/>
    </location>
</feature>
<dbReference type="SUPFAM" id="SSF53822">
    <property type="entry name" value="Periplasmic binding protein-like I"/>
    <property type="match status" value="1"/>
</dbReference>
<protein>
    <submittedName>
        <fullName evidence="8">Vomeronasal type-2 receptor 26-like</fullName>
    </submittedName>
</protein>
<dbReference type="PANTHER" id="PTHR24061">
    <property type="entry name" value="CALCIUM-SENSING RECEPTOR-RELATED"/>
    <property type="match status" value="1"/>
</dbReference>
<comment type="subcellular location">
    <subcellularLocation>
        <location evidence="1">Membrane</location>
    </subcellularLocation>
</comment>
<evidence type="ECO:0000259" key="7">
    <source>
        <dbReference type="Pfam" id="PF07562"/>
    </source>
</evidence>
<dbReference type="GO" id="GO:0004930">
    <property type="term" value="F:G protein-coupled receptor activity"/>
    <property type="evidence" value="ECO:0007669"/>
    <property type="project" value="InterPro"/>
</dbReference>
<dbReference type="AlphaFoldDB" id="A0AA35L6A7"/>
<evidence type="ECO:0000256" key="2">
    <source>
        <dbReference type="ARBA" id="ARBA00022692"/>
    </source>
</evidence>
<feature type="domain" description="GPCR family 3 nine cysteines" evidence="7">
    <location>
        <begin position="128"/>
        <end position="177"/>
    </location>
</feature>
<dbReference type="Pfam" id="PF07562">
    <property type="entry name" value="NCD3G"/>
    <property type="match status" value="1"/>
</dbReference>
<dbReference type="InterPro" id="IPR038550">
    <property type="entry name" value="GPCR_3_9-Cys_sf"/>
</dbReference>
<name>A0AA35L6A7_9SAUR</name>
<keyword evidence="8" id="KW-0675">Receptor</keyword>
<evidence type="ECO:0000256" key="5">
    <source>
        <dbReference type="SAM" id="Phobius"/>
    </source>
</evidence>
<reference evidence="8" key="1">
    <citation type="submission" date="2022-12" db="EMBL/GenBank/DDBJ databases">
        <authorList>
            <person name="Alioto T."/>
            <person name="Alioto T."/>
            <person name="Gomez Garrido J."/>
        </authorList>
    </citation>
    <scope>NUCLEOTIDE SEQUENCE</scope>
</reference>
<evidence type="ECO:0000256" key="3">
    <source>
        <dbReference type="ARBA" id="ARBA00022989"/>
    </source>
</evidence>
<feature type="transmembrane region" description="Helical" evidence="5">
    <location>
        <begin position="212"/>
        <end position="233"/>
    </location>
</feature>
<keyword evidence="9" id="KW-1185">Reference proteome</keyword>
<dbReference type="PANTHER" id="PTHR24061:SF599">
    <property type="entry name" value="G-PROTEIN COUPLED RECEPTORS FAMILY 3 PROFILE DOMAIN-CONTAINING PROTEIN"/>
    <property type="match status" value="1"/>
</dbReference>
<dbReference type="InterPro" id="IPR028082">
    <property type="entry name" value="Peripla_BP_I"/>
</dbReference>
<keyword evidence="3 5" id="KW-1133">Transmembrane helix</keyword>
<accession>A0AA35L6A7</accession>
<dbReference type="InterPro" id="IPR001828">
    <property type="entry name" value="ANF_lig-bd_rcpt"/>
</dbReference>